<sequence>MRKLFKIVLIVCVAIASTQCSKDKYTIAKGKVGQITKETTMQDLENIFAKDSIVKILSEGAKGNYYFQDDDEYQIFEKGGKHLLTIVPREQLDSTSTIKSIELFDERFKTVNGLNILSTFRDINANNAISKIETSFSSATIFIDDLNATIAIDKEELGLKEFNMKKVSIEQIPDLAKIKSFIVWFN</sequence>
<dbReference type="AlphaFoldDB" id="A0A238UD36"/>
<reference evidence="1 2" key="1">
    <citation type="submission" date="2017-07" db="EMBL/GenBank/DDBJ databases">
        <authorList>
            <person name="Sun Z.S."/>
            <person name="Albrecht U."/>
            <person name="Echele G."/>
            <person name="Lee C.C."/>
        </authorList>
    </citation>
    <scope>NUCLEOTIDE SEQUENCE [LARGE SCALE GENOMIC DNA]</scope>
    <source>
        <strain evidence="2">type strain: KCTC 22618</strain>
    </source>
</reference>
<name>A0A238UD36_9FLAO</name>
<dbReference type="OrthoDB" id="1436858at2"/>
<evidence type="ECO:0000313" key="1">
    <source>
        <dbReference type="EMBL" id="SNR16310.1"/>
    </source>
</evidence>
<gene>
    <name evidence="1" type="ORF">TJEJU_2629</name>
</gene>
<evidence type="ECO:0000313" key="2">
    <source>
        <dbReference type="Proteomes" id="UP000215214"/>
    </source>
</evidence>
<dbReference type="RefSeq" id="WP_095072749.1">
    <property type="nucleotide sequence ID" value="NZ_LT899436.1"/>
</dbReference>
<dbReference type="EMBL" id="LT899436">
    <property type="protein sequence ID" value="SNR16310.1"/>
    <property type="molecule type" value="Genomic_DNA"/>
</dbReference>
<organism evidence="1 2">
    <name type="scientific">Tenacibaculum jejuense</name>
    <dbReference type="NCBI Taxonomy" id="584609"/>
    <lineage>
        <taxon>Bacteria</taxon>
        <taxon>Pseudomonadati</taxon>
        <taxon>Bacteroidota</taxon>
        <taxon>Flavobacteriia</taxon>
        <taxon>Flavobacteriales</taxon>
        <taxon>Flavobacteriaceae</taxon>
        <taxon>Tenacibaculum</taxon>
    </lineage>
</organism>
<dbReference type="Proteomes" id="UP000215214">
    <property type="component" value="Chromosome TJEJU"/>
</dbReference>
<accession>A0A238UD36</accession>
<dbReference type="KEGG" id="tje:TJEJU_2629"/>
<protein>
    <submittedName>
        <fullName evidence="1">Uncharacterized protein</fullName>
    </submittedName>
</protein>
<proteinExistence type="predicted"/>
<keyword evidence="2" id="KW-1185">Reference proteome</keyword>